<feature type="domain" description="MrkD-like receptor binding" evidence="6">
    <location>
        <begin position="62"/>
        <end position="211"/>
    </location>
</feature>
<feature type="domain" description="Fimbrial-type adhesion" evidence="5">
    <location>
        <begin position="215"/>
        <end position="355"/>
    </location>
</feature>
<dbReference type="Gene3D" id="2.60.40.1090">
    <property type="entry name" value="Fimbrial-type adhesion domain"/>
    <property type="match status" value="1"/>
</dbReference>
<dbReference type="EMBL" id="QVXO01000003">
    <property type="protein sequence ID" value="RPJ93319.1"/>
    <property type="molecule type" value="Genomic_DNA"/>
</dbReference>
<evidence type="ECO:0000313" key="7">
    <source>
        <dbReference type="EMBL" id="RPJ93319.1"/>
    </source>
</evidence>
<keyword evidence="3" id="KW-0732">Signal</keyword>
<protein>
    <submittedName>
        <fullName evidence="7">Type 1 fimbrial protein</fullName>
    </submittedName>
</protein>
<dbReference type="GO" id="GO:0043709">
    <property type="term" value="P:cell adhesion involved in single-species biofilm formation"/>
    <property type="evidence" value="ECO:0007669"/>
    <property type="project" value="TreeGrafter"/>
</dbReference>
<evidence type="ECO:0000256" key="4">
    <source>
        <dbReference type="ARBA" id="ARBA00023263"/>
    </source>
</evidence>
<dbReference type="GO" id="GO:0009289">
    <property type="term" value="C:pilus"/>
    <property type="evidence" value="ECO:0007669"/>
    <property type="project" value="UniProtKB-SubCell"/>
</dbReference>
<keyword evidence="4" id="KW-0281">Fimbrium</keyword>
<evidence type="ECO:0000259" key="6">
    <source>
        <dbReference type="Pfam" id="PF22003"/>
    </source>
</evidence>
<dbReference type="OrthoDB" id="8678921at2"/>
<evidence type="ECO:0000259" key="5">
    <source>
        <dbReference type="Pfam" id="PF00419"/>
    </source>
</evidence>
<dbReference type="Proteomes" id="UP000285324">
    <property type="component" value="Unassembled WGS sequence"/>
</dbReference>
<dbReference type="InterPro" id="IPR036937">
    <property type="entry name" value="Adhesion_dom_fimbrial_sf"/>
</dbReference>
<dbReference type="InterPro" id="IPR008966">
    <property type="entry name" value="Adhesion_dom_sf"/>
</dbReference>
<evidence type="ECO:0000256" key="3">
    <source>
        <dbReference type="ARBA" id="ARBA00022729"/>
    </source>
</evidence>
<dbReference type="PANTHER" id="PTHR33420:SF12">
    <property type="entry name" value="FIMBRIN-LIKE PROTEIN FIMI-RELATED"/>
    <property type="match status" value="1"/>
</dbReference>
<proteinExistence type="inferred from homology"/>
<dbReference type="InterPro" id="IPR050263">
    <property type="entry name" value="Bact_Fimbrial_Adh_Pro"/>
</dbReference>
<dbReference type="Pfam" id="PF00419">
    <property type="entry name" value="Fimbrial"/>
    <property type="match status" value="1"/>
</dbReference>
<sequence>MMRALKIARHMNGYEMKAPHAVKGKHIGGMLAAALLALMSFGYAPQTLAQCVLGEGIDKNVITLDFGPVVVPPNTPVSLTSPIADKRFRISHKSIVLIDCRKSKIDGARMGSILKGAPVSGSNSVFRTNIPGIGIRIGFRMWEQDGTQYFPITSPMGKGSYGTSTSPNWVIHAQLFKIGQTTGNGALEPGQYAAMYSSHEPLKALQVTVSGRSTSIVTPSCTAAPTAPVQLGKVWKNLFSSVGSTAAEQRFNIQLNCREAKPELNAVYLRMDAKPDASGIPGVIALSPDANAATGVGIQILDKDRQPVTYGQSNLVGMSKDGVYDVPFHARYYQTANQVTVGVANGTATFTLEYK</sequence>
<dbReference type="PANTHER" id="PTHR33420">
    <property type="entry name" value="FIMBRIAL SUBUNIT ELFA-RELATED"/>
    <property type="match status" value="1"/>
</dbReference>
<dbReference type="AlphaFoldDB" id="A0A424WJG5"/>
<dbReference type="InterPro" id="IPR000259">
    <property type="entry name" value="Adhesion_dom_fimbrial"/>
</dbReference>
<organism evidence="7 8">
    <name type="scientific">Alcaligenes xylosoxydans xylosoxydans</name>
    <name type="common">Achromobacter xylosoxidans</name>
    <dbReference type="NCBI Taxonomy" id="85698"/>
    <lineage>
        <taxon>Bacteria</taxon>
        <taxon>Pseudomonadati</taxon>
        <taxon>Pseudomonadota</taxon>
        <taxon>Betaproteobacteria</taxon>
        <taxon>Burkholderiales</taxon>
        <taxon>Alcaligenaceae</taxon>
        <taxon>Achromobacter</taxon>
    </lineage>
</organism>
<reference evidence="7 8" key="1">
    <citation type="submission" date="2018-08" db="EMBL/GenBank/DDBJ databases">
        <title>Achromobacter xylosoxidans Genome sequencing and assembly.</title>
        <authorList>
            <person name="Wang R."/>
            <person name="Rensing C."/>
            <person name="Li Y."/>
        </authorList>
    </citation>
    <scope>NUCLEOTIDE SEQUENCE [LARGE SCALE GENOMIC DNA]</scope>
    <source>
        <strain evidence="7 8">GD003A</strain>
    </source>
</reference>
<name>A0A424WJG5_ALCXX</name>
<comment type="similarity">
    <text evidence="2">Belongs to the fimbrial protein family.</text>
</comment>
<evidence type="ECO:0000313" key="8">
    <source>
        <dbReference type="Proteomes" id="UP000285324"/>
    </source>
</evidence>
<dbReference type="SUPFAM" id="SSF49401">
    <property type="entry name" value="Bacterial adhesins"/>
    <property type="match status" value="1"/>
</dbReference>
<accession>A0A424WJG5</accession>
<evidence type="ECO:0000256" key="1">
    <source>
        <dbReference type="ARBA" id="ARBA00004561"/>
    </source>
</evidence>
<evidence type="ECO:0000256" key="2">
    <source>
        <dbReference type="ARBA" id="ARBA00006671"/>
    </source>
</evidence>
<dbReference type="Pfam" id="PF22003">
    <property type="entry name" value="MrkDrd"/>
    <property type="match status" value="1"/>
</dbReference>
<comment type="caution">
    <text evidence="7">The sequence shown here is derived from an EMBL/GenBank/DDBJ whole genome shotgun (WGS) entry which is preliminary data.</text>
</comment>
<gene>
    <name evidence="7" type="ORF">DY367_03060</name>
</gene>
<dbReference type="Gene3D" id="2.60.40.3310">
    <property type="match status" value="1"/>
</dbReference>
<dbReference type="InterPro" id="IPR054160">
    <property type="entry name" value="MrkD_recept-bd"/>
</dbReference>
<comment type="subcellular location">
    <subcellularLocation>
        <location evidence="1">Fimbrium</location>
    </subcellularLocation>
</comment>
<dbReference type="RefSeq" id="WP_118931630.1">
    <property type="nucleotide sequence ID" value="NZ_JACVMM010000010.1"/>
</dbReference>